<reference evidence="2" key="2">
    <citation type="journal article" date="2015" name="Fish Shellfish Immunol.">
        <title>Early steps in the European eel (Anguilla anguilla)-Vibrio vulnificus interaction in the gills: Role of the RtxA13 toxin.</title>
        <authorList>
            <person name="Callol A."/>
            <person name="Pajuelo D."/>
            <person name="Ebbesson L."/>
            <person name="Teles M."/>
            <person name="MacKenzie S."/>
            <person name="Amaro C."/>
        </authorList>
    </citation>
    <scope>NUCLEOTIDE SEQUENCE</scope>
</reference>
<evidence type="ECO:0000256" key="1">
    <source>
        <dbReference type="SAM" id="SignalP"/>
    </source>
</evidence>
<proteinExistence type="predicted"/>
<organism evidence="2">
    <name type="scientific">Anguilla anguilla</name>
    <name type="common">European freshwater eel</name>
    <name type="synonym">Muraena anguilla</name>
    <dbReference type="NCBI Taxonomy" id="7936"/>
    <lineage>
        <taxon>Eukaryota</taxon>
        <taxon>Metazoa</taxon>
        <taxon>Chordata</taxon>
        <taxon>Craniata</taxon>
        <taxon>Vertebrata</taxon>
        <taxon>Euteleostomi</taxon>
        <taxon>Actinopterygii</taxon>
        <taxon>Neopterygii</taxon>
        <taxon>Teleostei</taxon>
        <taxon>Anguilliformes</taxon>
        <taxon>Anguillidae</taxon>
        <taxon>Anguilla</taxon>
    </lineage>
</organism>
<reference evidence="2" key="1">
    <citation type="submission" date="2014-11" db="EMBL/GenBank/DDBJ databases">
        <authorList>
            <person name="Amaro Gonzalez C."/>
        </authorList>
    </citation>
    <scope>NUCLEOTIDE SEQUENCE</scope>
</reference>
<accession>A0A0E9SV75</accession>
<dbReference type="AlphaFoldDB" id="A0A0E9SV75"/>
<name>A0A0E9SV75_ANGAN</name>
<feature type="chain" id="PRO_5002432380" evidence="1">
    <location>
        <begin position="21"/>
        <end position="36"/>
    </location>
</feature>
<feature type="signal peptide" evidence="1">
    <location>
        <begin position="1"/>
        <end position="20"/>
    </location>
</feature>
<keyword evidence="1" id="KW-0732">Signal</keyword>
<dbReference type="EMBL" id="GBXM01064027">
    <property type="protein sequence ID" value="JAH44550.1"/>
    <property type="molecule type" value="Transcribed_RNA"/>
</dbReference>
<sequence length="36" mass="4189">MSMFWIWFLVLTLWSYPANCSPALIRGQSESVPELD</sequence>
<protein>
    <submittedName>
        <fullName evidence="2">Uncharacterized protein</fullName>
    </submittedName>
</protein>
<evidence type="ECO:0000313" key="2">
    <source>
        <dbReference type="EMBL" id="JAH44550.1"/>
    </source>
</evidence>